<keyword evidence="26 32" id="KW-0564">Palmitate</keyword>
<keyword evidence="24 32" id="KW-0175">Coiled coil</keyword>
<dbReference type="Gene3D" id="1.20.5.490">
    <property type="entry name" value="Single helix bin"/>
    <property type="match status" value="1"/>
</dbReference>
<keyword evidence="25 32" id="KW-0472">Membrane</keyword>
<evidence type="ECO:0000256" key="18">
    <source>
        <dbReference type="ARBA" id="ARBA00022844"/>
    </source>
</evidence>
<dbReference type="GO" id="GO:0019031">
    <property type="term" value="C:viral envelope"/>
    <property type="evidence" value="ECO:0007669"/>
    <property type="project" value="UniProtKB-KW"/>
</dbReference>
<dbReference type="SUPFAM" id="SSF56502">
    <property type="entry name" value="gp120 core"/>
    <property type="match status" value="2"/>
</dbReference>
<evidence type="ECO:0000256" key="11">
    <source>
        <dbReference type="ARBA" id="ARBA00022581"/>
    </source>
</evidence>
<feature type="transmembrane region" description="Helical" evidence="33">
    <location>
        <begin position="501"/>
        <end position="524"/>
    </location>
</feature>
<keyword evidence="8 32" id="KW-1170">Fusion of virus membrane with host endosomal membrane</keyword>
<dbReference type="Pfam" id="PF00516">
    <property type="entry name" value="GP120"/>
    <property type="match status" value="2"/>
</dbReference>
<keyword evidence="17 32" id="KW-1161">Viral attachment to host cell</keyword>
<evidence type="ECO:0000256" key="27">
    <source>
        <dbReference type="ARBA" id="ARBA00023157"/>
    </source>
</evidence>
<dbReference type="GO" id="GO:0016020">
    <property type="term" value="C:membrane"/>
    <property type="evidence" value="ECO:0007669"/>
    <property type="project" value="UniProtKB-UniRule"/>
</dbReference>
<dbReference type="InterPro" id="IPR037527">
    <property type="entry name" value="Gp160"/>
</dbReference>
<evidence type="ECO:0000256" key="32">
    <source>
        <dbReference type="HAMAP-Rule" id="MF_04083"/>
    </source>
</evidence>
<dbReference type="GO" id="GO:0055036">
    <property type="term" value="C:virion membrane"/>
    <property type="evidence" value="ECO:0007669"/>
    <property type="project" value="UniProtKB-SubCell"/>
</dbReference>
<evidence type="ECO:0000256" key="9">
    <source>
        <dbReference type="ARBA" id="ARBA00022511"/>
    </source>
</evidence>
<protein>
    <recommendedName>
        <fullName evidence="32">Envelope glycoprotein gp160</fullName>
    </recommendedName>
    <alternativeName>
        <fullName evidence="32">Env polyprotein</fullName>
    </alternativeName>
    <component>
        <recommendedName>
            <fullName evidence="32">Surface protein gp120</fullName>
            <shortName evidence="32">SU</shortName>
        </recommendedName>
        <alternativeName>
            <fullName evidence="32">Glycoprotein 120</fullName>
            <shortName evidence="32">gp120</shortName>
        </alternativeName>
    </component>
    <component>
        <recommendedName>
            <fullName evidence="32">Transmembrane protein gp41</fullName>
            <shortName evidence="32">TM</shortName>
        </recommendedName>
        <alternativeName>
            <fullName evidence="32">Glycoprotein 41</fullName>
            <shortName evidence="32">gp41</shortName>
        </alternativeName>
    </component>
</protein>
<keyword evidence="20 32" id="KW-0261">Viral envelope protein</keyword>
<dbReference type="InterPro" id="IPR036377">
    <property type="entry name" value="Gp120_core_sf"/>
</dbReference>
<evidence type="ECO:0000256" key="33">
    <source>
        <dbReference type="RuleBase" id="RU363095"/>
    </source>
</evidence>
<keyword evidence="15 32" id="KW-0053">Apoptosis</keyword>
<feature type="topological domain" description="Cytoplasmic" evidence="32">
    <location>
        <begin position="695"/>
        <end position="852"/>
    </location>
</feature>
<evidence type="ECO:0000259" key="34">
    <source>
        <dbReference type="Pfam" id="PF00516"/>
    </source>
</evidence>
<dbReference type="SUPFAM" id="SSF58069">
    <property type="entry name" value="Virus ectodomain"/>
    <property type="match status" value="1"/>
</dbReference>
<dbReference type="GO" id="GO:0005198">
    <property type="term" value="F:structural molecule activity"/>
    <property type="evidence" value="ECO:0007669"/>
    <property type="project" value="UniProtKB-UniRule"/>
</dbReference>
<comment type="miscellaneous">
    <text evidence="32">HIV-1 lineages are divided in three main groups, M (for Major), O (for Outlier), and N (for New, or Non-M, Non-O). The vast majority of strains found worldwide belong to the group M. Group O seems to be endemic to and largely confined to Cameroon and neighboring countries in West Central Africa, where these viruses represent a small minority of HIV-1 strains. The group N is represented by a limited number of isolates from Cameroonian persons. The group M is further subdivided in 9 clades or subtypes (A to D, F to H, J and K).</text>
</comment>
<evidence type="ECO:0000259" key="35">
    <source>
        <dbReference type="Pfam" id="PF00517"/>
    </source>
</evidence>
<evidence type="ECO:0000256" key="1">
    <source>
        <dbReference type="ARBA" id="ARBA00004402"/>
    </source>
</evidence>
<keyword evidence="29 32" id="KW-0899">Viral immunoevasion</keyword>
<evidence type="ECO:0000256" key="25">
    <source>
        <dbReference type="ARBA" id="ARBA00023136"/>
    </source>
</evidence>
<evidence type="ECO:0000256" key="23">
    <source>
        <dbReference type="ARBA" id="ARBA00023046"/>
    </source>
</evidence>
<feature type="region of interest" description="Fusion peptide" evidence="32">
    <location>
        <begin position="501"/>
        <end position="521"/>
    </location>
</feature>
<reference evidence="36" key="1">
    <citation type="journal article" date="2020" name="PLoS Pathog.">
        <title>HIV-1 variants are archived throughout infection and persist in the reservoir.</title>
        <authorList>
            <person name="Brooks K."/>
            <person name="Jones B.R."/>
            <person name="Dilernia D.A."/>
            <person name="Wilkins D.J."/>
            <person name="Claiborne D.T."/>
            <person name="McInally S."/>
            <person name="Gilmour J."/>
            <person name="Kilembe W."/>
            <person name="Joy J.B."/>
            <person name="Allen S.A."/>
            <person name="Brumme Z.L."/>
            <person name="Hunter E."/>
        </authorList>
    </citation>
    <scope>NUCLEOTIDE SEQUENCE</scope>
    <source>
        <strain evidence="36">ZMN133M_05Mar2008_1Y_12.A_E</strain>
    </source>
</reference>
<dbReference type="GO" id="GO:0039654">
    <property type="term" value="P:fusion of virus membrane with host endosome membrane"/>
    <property type="evidence" value="ECO:0007669"/>
    <property type="project" value="UniProtKB-UniRule"/>
</dbReference>
<keyword evidence="16 32" id="KW-0732">Signal</keyword>
<feature type="lipid moiety-binding region" description="S-palmitoyl cysteine; by host" evidence="32">
    <location>
        <position position="753"/>
    </location>
</feature>
<evidence type="ECO:0000256" key="14">
    <source>
        <dbReference type="ARBA" id="ARBA00022692"/>
    </source>
</evidence>
<feature type="disulfide bond" evidence="32">
    <location>
        <begin position="587"/>
        <end position="593"/>
    </location>
</feature>
<dbReference type="FunFam" id="1.20.5.490:FF:000001">
    <property type="entry name" value="Envelope glycoprotein gp160"/>
    <property type="match status" value="1"/>
</dbReference>
<dbReference type="Pfam" id="PF00517">
    <property type="entry name" value="GP41"/>
    <property type="match status" value="1"/>
</dbReference>
<evidence type="ECO:0000256" key="3">
    <source>
        <dbReference type="ARBA" id="ARBA00004505"/>
    </source>
</evidence>
<feature type="domain" description="Human immunodeficiency virus 1 envelope glycoprotein Gp120" evidence="34">
    <location>
        <begin position="149"/>
        <end position="500"/>
    </location>
</feature>
<feature type="domain" description="Retroviral envelope protein GP41-like" evidence="35">
    <location>
        <begin position="519"/>
        <end position="710"/>
    </location>
</feature>
<comment type="caution">
    <text evidence="32 33">Lacks conserved residue(s) required for the propagation of feature annotation.</text>
</comment>
<comment type="domain">
    <text evidence="32">Some of the most genetically diverse regions of the viral genome are present in Env. They are called variable regions 1 through 5 (V1 through V5). Coreceptor usage of gp120 is determined mainly by the primary structure of the third variable region (V3) in the outer domain of gp120. The sequence of V3 determines which coreceptor, CCR5 and/or CXCR4 (corresponding to R5/macrophage, X4/T cell and R5X4/T cell and macrophage tropism), is used to trigger the fusion potential of the Env complex, and hence which cells the virus can infect. Binding to CCR5 involves a region adjacent in addition to V3.</text>
</comment>
<feature type="lipid moiety-binding region" description="S-palmitoyl cysteine; by host" evidence="32">
    <location>
        <position position="833"/>
    </location>
</feature>
<comment type="subunit">
    <text evidence="32">The mature envelope protein (Env) consists of a homotrimer of non-covalently associated gp120-gp41 heterodimers. The resulting complex protrudes from the virus surface as a spike. There seems to be as few as 10 spikes on the average virion. Surface protein gp120 interacts with host CD4, CCR5 and CXCR4. Gp120 also interacts with the C-type lectins CD209/DC-SIGN and CLEC4M/DC-SIGNR (collectively referred to as DC-SIGN(R)). Gp120 and gp41 interact with GalCer. Gp120 interacts with host ITGA4/ITGB7 complex; on CD4+ T-cells, this interaction results in rapid activation of integrin ITGAL/LFA-1, which facilitates efficient cell-to-cell spreading of HIV-1. Gp120 interacts with cell-associated heparan sulfate; this interaction increases virus infectivity on permissive cells and may be involved in infection of CD4- cells.</text>
</comment>
<feature type="short sequence motif" description="Di-leucine internalization motif" evidence="32">
    <location>
        <begin position="851"/>
        <end position="852"/>
    </location>
</feature>
<comment type="domain">
    <text evidence="32">The membrane proximal external region (MPER) present in gp41 is a tryptophan-rich region recognized by the antibodies 2F5, Z13, and 4E10. MPER seems to play a role in fusion.</text>
</comment>
<dbReference type="HAMAP" id="MF_04083">
    <property type="entry name" value="HIV_ENV"/>
    <property type="match status" value="1"/>
</dbReference>
<dbReference type="GO" id="GO:0019064">
    <property type="term" value="P:fusion of virus membrane with host plasma membrane"/>
    <property type="evidence" value="ECO:0007669"/>
    <property type="project" value="UniProtKB-UniRule"/>
</dbReference>
<feature type="region of interest" description="V5" evidence="32">
    <location>
        <begin position="450"/>
        <end position="460"/>
    </location>
</feature>
<evidence type="ECO:0000256" key="31">
    <source>
        <dbReference type="ARBA" id="ARBA00023296"/>
    </source>
</evidence>
<comment type="domain">
    <text evidence="32">The YXXL motif is involved in determining the exact site of viral release at the surface of infected mononuclear cells and promotes endocytosis. YXXL and di-leucine endocytosis motifs interact directly or indirectly with the clathrin adapter complexes, opperate independently, and their activities are not additive.</text>
</comment>
<gene>
    <name evidence="32 36" type="primary">env</name>
</gene>
<dbReference type="InterPro" id="IPR000777">
    <property type="entry name" value="HIV1_Gp120"/>
</dbReference>
<dbReference type="GO" id="GO:1903911">
    <property type="term" value="P:positive regulation of receptor clustering"/>
    <property type="evidence" value="ECO:0007669"/>
    <property type="project" value="UniProtKB-UniRule"/>
</dbReference>
<evidence type="ECO:0000256" key="24">
    <source>
        <dbReference type="ARBA" id="ARBA00023054"/>
    </source>
</evidence>
<evidence type="ECO:0000256" key="17">
    <source>
        <dbReference type="ARBA" id="ARBA00022804"/>
    </source>
</evidence>
<comment type="miscellaneous">
    <text evidence="32">Inhibitors targeting HIV-1 viral envelope proteins are used as antiretroviral drugs. Attachment of virions to the cell surface via non-specific interactions and CD4 binding can be blocked by inhibitors that include cyanovirin-N, cyclotriazadisulfonamide analogs, PRO 2000, TNX 355 and PRO 542. In addition, BMS 806 can block CD4-induced conformational changes. Env interactions with the coreceptor molecules can be targeted by CCR5 antagonists including SCH-D, maraviroc (UK 427857) and aplaviroc (GW 873140), and the CXCR4 antagonist AMD 070. Fusion of viral and cellular membranes can be inhibited by peptides such as enfuvirtide and tifuvirtide (T 1249). Resistance to inhibitors associated with mutations in Env are observed. Most of the time, single mutations confer only a modest reduction in drug susceptibility. Combination of several mutations is usually required to develop a high-level drug resistance.</text>
</comment>
<feature type="chain" id="PRO_5027191939" description="Transmembrane protein gp41" evidence="32">
    <location>
        <begin position="501"/>
        <end position="852"/>
    </location>
</feature>
<feature type="disulfide bond" evidence="32">
    <location>
        <begin position="214"/>
        <end position="243"/>
    </location>
</feature>
<keyword evidence="21 32" id="KW-1164">Virus endocytosis by host</keyword>
<evidence type="ECO:0000256" key="30">
    <source>
        <dbReference type="ARBA" id="ARBA00023288"/>
    </source>
</evidence>
<keyword evidence="11 32" id="KW-0945">Host-virus interaction</keyword>
<evidence type="ECO:0000256" key="6">
    <source>
        <dbReference type="ARBA" id="ARBA00004650"/>
    </source>
</evidence>
<dbReference type="CDD" id="cd09909">
    <property type="entry name" value="HIV-1-like_HR1-HR2"/>
    <property type="match status" value="1"/>
</dbReference>
<feature type="site" description="Cleavage; by host furin" evidence="32">
    <location>
        <begin position="500"/>
        <end position="501"/>
    </location>
</feature>
<evidence type="ECO:0000256" key="21">
    <source>
        <dbReference type="ARBA" id="ARBA00022890"/>
    </source>
</evidence>
<keyword evidence="18 32" id="KW-0946">Virion</keyword>
<accession>A0A6M6B7V9</accession>
<keyword evidence="28 32" id="KW-0325">Glycoprotein</keyword>
<feature type="disulfide bond" evidence="32">
    <location>
        <begin position="53"/>
        <end position="73"/>
    </location>
</feature>
<keyword evidence="13 32" id="KW-0165">Cleavage on pair of basic residues</keyword>
<evidence type="ECO:0000256" key="19">
    <source>
        <dbReference type="ARBA" id="ARBA00022870"/>
    </source>
</evidence>
<evidence type="ECO:0000256" key="2">
    <source>
        <dbReference type="ARBA" id="ARBA00004433"/>
    </source>
</evidence>
<feature type="region of interest" description="MPER; binding to GalCer" evidence="32">
    <location>
        <begin position="651"/>
        <end position="672"/>
    </location>
</feature>
<keyword evidence="31 32" id="KW-1160">Virus entry into host cell</keyword>
<dbReference type="GO" id="GO:1903908">
    <property type="term" value="P:positive regulation of plasma membrane raft polarization"/>
    <property type="evidence" value="ECO:0007669"/>
    <property type="project" value="UniProtKB-UniRule"/>
</dbReference>
<comment type="function">
    <text evidence="32">Transmembrane protein gp41: Acts as a class I viral fusion protein. Under the current model, the protein has at least 3 conformational states: pre-fusion native state, pre-hairpin intermediate state, and post-fusion hairpin state. During fusion of viral and target intracellular membranes, the coiled coil regions (heptad repeats) assume a trimer-of-hairpins structure, positioning the fusion peptide in close proximity to the C-terminal region of the ectodomain. The formation of this structure appears to drive apposition and subsequent fusion of viral and target cell membranes. Complete fusion occurs in host cell endosomes and is dynamin-dependent, however some lipid transfer might occur at the plasma membrane. The virus undergoes clathrin-dependent internalization long before endosomal fusion, thus minimizing the surface exposure of conserved viral epitopes during fusion and reducing the efficacy of inhibitors targeting these epitopes. Membranes fusion leads to delivery of the nucleocapsid into the cytoplasm.</text>
</comment>
<dbReference type="Gene3D" id="2.170.40.20">
    <property type="entry name" value="Human immunodeficiency virus 1, Gp160, envelope glycoprotein"/>
    <property type="match status" value="2"/>
</dbReference>
<comment type="PTM">
    <text evidence="32">Specific enzymatic cleavages in vivo yield mature proteins. Envelope glycoproteins are synthesized as a inactive precursor that is heavily N-glycosylated and processed likely by host cell furin in the Golgi to yield the mature SU and TM proteins. The cleavage site between SU and TM requires the minimal sequence [KR]-X-[KR]-R. About 2 of the 9 disulfide bonds of gp41 are reduced by P4HB/PDI, following binding to CD4 receptor.</text>
</comment>
<proteinExistence type="inferred from homology"/>
<evidence type="ECO:0000256" key="4">
    <source>
        <dbReference type="ARBA" id="ARBA00004563"/>
    </source>
</evidence>
<comment type="subcellular location">
    <subcellularLocation>
        <location evidence="3">Host cell membrane</location>
        <topology evidence="3">Peripheral membrane protein</topology>
    </subcellularLocation>
    <subcellularLocation>
        <location evidence="1">Host cell membrane</location>
        <topology evidence="1">Single-pass type I membrane protein</topology>
    </subcellularLocation>
    <subcellularLocation>
        <location evidence="2">Host endosome membrane</location>
        <topology evidence="2">Peripheral membrane protein</topology>
    </subcellularLocation>
    <subcellularLocation>
        <location evidence="5">Host endosome membrane</location>
        <topology evidence="5">Single-pass type I membrane protein</topology>
    </subcellularLocation>
    <subcellularLocation>
        <location evidence="6">Virion membrane</location>
        <topology evidence="6">Peripheral membrane protein</topology>
    </subcellularLocation>
    <subcellularLocation>
        <location evidence="4">Virion membrane</location>
        <topology evidence="4">Single-pass type I membrane protein</topology>
    </subcellularLocation>
</comment>
<organism evidence="36">
    <name type="scientific">Human immunodeficiency virus type 1</name>
    <name type="common">HIV-1</name>
    <dbReference type="NCBI Taxonomy" id="11676"/>
    <lineage>
        <taxon>Viruses</taxon>
        <taxon>Riboviria</taxon>
        <taxon>Pararnavirae</taxon>
        <taxon>Artverviricota</taxon>
        <taxon>Revtraviricetes</taxon>
        <taxon>Ortervirales</taxon>
        <taxon>Retroviridae</taxon>
        <taxon>Orthoretrovirinae</taxon>
        <taxon>Lentivirus</taxon>
        <taxon>Lentivirus humimdef1</taxon>
    </lineage>
</organism>
<dbReference type="FunFam" id="2.170.40.20:FF:000004">
    <property type="entry name" value="Envelope glycoprotein gp160"/>
    <property type="match status" value="1"/>
</dbReference>
<dbReference type="InterPro" id="IPR000328">
    <property type="entry name" value="GP41-like"/>
</dbReference>
<feature type="transmembrane region" description="Helical" evidence="33">
    <location>
        <begin position="13"/>
        <end position="41"/>
    </location>
</feature>
<keyword evidence="12 32" id="KW-1162">Viral penetration into host cytoplasm</keyword>
<evidence type="ECO:0000256" key="28">
    <source>
        <dbReference type="ARBA" id="ARBA00023180"/>
    </source>
</evidence>
<dbReference type="GO" id="GO:0020002">
    <property type="term" value="C:host cell plasma membrane"/>
    <property type="evidence" value="ECO:0007669"/>
    <property type="project" value="UniProtKB-SubCell"/>
</dbReference>
<keyword evidence="14 32" id="KW-0812">Transmembrane</keyword>
<keyword evidence="9 32" id="KW-1032">Host cell membrane</keyword>
<comment type="domain">
    <text evidence="32">The CD4-binding region is targeted by the antibody b12.</text>
</comment>
<feature type="region of interest" description="CD4-binding loop" evidence="32">
    <location>
        <begin position="358"/>
        <end position="368"/>
    </location>
</feature>
<keyword evidence="22 32" id="KW-1133">Transmembrane helix</keyword>
<sequence length="852" mass="97003">MRVMGIMRNYQNWWIWGILGFWMLMICNVKGNLWVTVYYGVPVWREAKTTLFCASDAKAYKQEVHNVWATHACVPTDPNPQEIVLENVTENFNMWKNGMVDQMHEDIISLWDQFLKPCVKLTPLCVTLNCSSASGNYSNVTYDAELEGTIKNCSFNMTTEIRDKKKGVYALFYKTDIVPLDGSNTTYRLINCNTSTLTQACPKVSFDPIPIHYCAPAGYAILKCNNETFSGTGLCNNVSTVQCTHGIRPMVSTQLLLNGSQAKEDIVIRFENMTNNAKAIIVHLNESVKIICTRPNNNTRKSIRIGPGQTFYATGDIIGDIRQAHCNISGGEWNKTLHRVSEKLREHFPNKNITFEPSSGGDLEITTHSFNCRGEFFYCNTSKLFNMSNGTFQWPNNKTNETITLPCRIKQIINMWQEVGRAMYAPPIEGNITCESNITGLLLTRDGGNNRQESEIFRPGGGNMRDNWRSELYKYKVVEIKPLGIAPTEARRRVVKREKRAVGIGAVFLGFLGAAGSTMGAASITLTVQARKLLSGIVQQQSNLLKAIEAQQHMLQLTVWGIKQLQTRVLAIERYLKDQQLLGIWGCSGKLICTTNVPWNSSWSNRTQTDIWQNLTWMEWDREISNYSDTIYRLLEISQNQQEQNEKDLLALDSWKNLWNWFDISNWLWYIKIFIMIVGGLIGLRIIFAVLSIVNRVRQGYSPLSFQTLTPNPRELDRLGRIEEGGGEQDKDRSIRLVSGFLALAWDDLRNLCLFCYHRLRDFILVTARVVELLGRNSLRGLQRGWEILKYLGSLVQYWGLELKKSAISLLDTTAVAVAEGTDRIIEVAQRICRAIHNIPRRIRQGFETALL</sequence>
<evidence type="ECO:0000256" key="10">
    <source>
        <dbReference type="ARBA" id="ARBA00022570"/>
    </source>
</evidence>
<evidence type="ECO:0000256" key="12">
    <source>
        <dbReference type="ARBA" id="ARBA00022595"/>
    </source>
</evidence>
<keyword evidence="27 32" id="KW-1015">Disulfide bond</keyword>
<evidence type="ECO:0000256" key="8">
    <source>
        <dbReference type="ARBA" id="ARBA00022510"/>
    </source>
</evidence>
<comment type="similarity">
    <text evidence="32">Belongs to the HIV-1 env protein family.</text>
</comment>
<dbReference type="GO" id="GO:0052031">
    <property type="term" value="P:symbiont-mediated perturbation of host defense response"/>
    <property type="evidence" value="ECO:0007669"/>
    <property type="project" value="UniProtKB-UniRule"/>
</dbReference>
<evidence type="ECO:0000256" key="7">
    <source>
        <dbReference type="ARBA" id="ARBA00022506"/>
    </source>
</evidence>
<feature type="disulfide bond" evidence="32">
    <location>
        <begin position="224"/>
        <end position="235"/>
    </location>
</feature>
<evidence type="ECO:0000256" key="29">
    <source>
        <dbReference type="ARBA" id="ARBA00023280"/>
    </source>
</evidence>
<dbReference type="FunFam" id="1.10.287.210:FF:000001">
    <property type="entry name" value="Envelope glycoprotein gp160"/>
    <property type="match status" value="1"/>
</dbReference>
<dbReference type="GO" id="GO:0019062">
    <property type="term" value="P:virion attachment to host cell"/>
    <property type="evidence" value="ECO:0007669"/>
    <property type="project" value="UniProtKB-UniRule"/>
</dbReference>
<keyword evidence="7 32" id="KW-1168">Fusion of virus membrane with host membrane</keyword>
<evidence type="ECO:0000313" key="36">
    <source>
        <dbReference type="EMBL" id="QJX44068.1"/>
    </source>
</evidence>
<dbReference type="GO" id="GO:0075512">
    <property type="term" value="P:clathrin-dependent endocytosis of virus by host cell"/>
    <property type="evidence" value="ECO:0007669"/>
    <property type="project" value="UniProtKB-UniRule"/>
</dbReference>
<organismHost>
    <name type="scientific">Homo sapiens</name>
    <name type="common">Human</name>
    <dbReference type="NCBI Taxonomy" id="9606"/>
</organismHost>
<comment type="PTM">
    <text evidence="32">Palmitoylation of the transmembrane protein and of Env polyprotein (prior to its proteolytic cleavage) is essential for their association with host cell membrane lipid rafts. Palmitoylation is therefore required for envelope trafficking to classical lipid rafts, but not for viral replication.</text>
</comment>
<dbReference type="FunFam" id="2.170.40.20:FF:000003">
    <property type="entry name" value="Envelope glycoprotein gp160"/>
    <property type="match status" value="1"/>
</dbReference>
<comment type="subcellular location">
    <molecule>Surface protein gp120</molecule>
    <subcellularLocation>
        <location evidence="32">Virion membrane</location>
        <topology evidence="32">Peripheral membrane protein</topology>
    </subcellularLocation>
    <subcellularLocation>
        <location evidence="32">Host cell membrane</location>
        <topology evidence="32">Peripheral membrane protein</topology>
    </subcellularLocation>
    <subcellularLocation>
        <location evidence="32">Host endosome membrane</location>
        <topology evidence="32">Single-pass type I membrane protein</topology>
    </subcellularLocation>
    <text evidence="32">The surface protein is not anchored to the viral envelope, but associates with the extravirion surface through its binding to TM. It is probably concentrated at the site of budding and incorporated into the virions possibly by contacts between the cytoplasmic tail of Env and the N-terminus of Gag.</text>
</comment>
<feature type="transmembrane region" description="Helical" evidence="33">
    <location>
        <begin position="667"/>
        <end position="694"/>
    </location>
</feature>
<comment type="function">
    <text evidence="32">Surface protein gp120: Attaches the virus to the host lymphoid cell by binding to the primary receptor CD4. This interaction induces a structural rearrangement creating a high affinity binding site for a chemokine coreceptor like CXCR4 and/or CCR5. Acts as a ligand for CD209/DC-SIGN and CLEC4M/DC-SIGNR, which are respectively found on dendritic cells (DCs), and on endothelial cells of liver sinusoids and lymph node sinuses. These interactions allow capture of viral particles at mucosal surfaces by these cells and subsequent transmission to permissive cells. HIV subverts the migration properties of dendritic cells to gain access to CD4+ T-cells in lymph nodes. Virus transmission to permissive T-cells occurs either in trans (without DCs infection, through viral capture and transmission), or in cis (following DCs productive infection, through the usual CD4-gp120 interaction), thereby inducing a robust infection. In trans infection, bound virions remain infectious over days and it is proposed that they are not degraded, but protected in non-lysosomal acidic organelles within the DCs close to the cell membrane thus contributing to the viral infectious potential during DCs' migration from the periphery to the lymphoid tissues. On arrival at lymphoid tissues, intact virions recycle back to DCs' cell surface allowing virus transmission to CD4+ T-cells.</text>
</comment>
<dbReference type="GO" id="GO:0044175">
    <property type="term" value="C:host cell endosome membrane"/>
    <property type="evidence" value="ECO:0007669"/>
    <property type="project" value="UniProtKB-SubCell"/>
</dbReference>
<feature type="region of interest" description="V2" evidence="32">
    <location>
        <begin position="153"/>
        <end position="192"/>
    </location>
</feature>
<feature type="short sequence motif" description="YXXL motif; contains endocytosis signal" evidence="32">
    <location>
        <begin position="701"/>
        <end position="704"/>
    </location>
</feature>
<evidence type="ECO:0000256" key="22">
    <source>
        <dbReference type="ARBA" id="ARBA00022989"/>
    </source>
</evidence>
<feature type="domain" description="Human immunodeficiency virus 1 envelope glycoprotein Gp120" evidence="34">
    <location>
        <begin position="33"/>
        <end position="137"/>
    </location>
</feature>
<evidence type="ECO:0000256" key="26">
    <source>
        <dbReference type="ARBA" id="ARBA00023139"/>
    </source>
</evidence>
<feature type="region of interest" description="Immunosuppression" evidence="32">
    <location>
        <begin position="563"/>
        <end position="581"/>
    </location>
</feature>
<feature type="coiled-coil region" evidence="32">
    <location>
        <begin position="622"/>
        <end position="656"/>
    </location>
</feature>
<comment type="domain">
    <text evidence="32 33">The 17 amino acids long immunosuppressive region is present in many retroviral envelope proteins. Synthetic peptides derived from this relatively conserved sequence inhibit immune function in vitro and in vivo.</text>
</comment>
<keyword evidence="10 32" id="KW-1165">Clathrin-mediated endocytosis of virus by host</keyword>
<comment type="function">
    <text evidence="32">Envelope glycoprotein gp160: Oligomerizes in the host endoplasmic reticulum into predominantly trimers. In a second time, gp160 transits in the host Golgi, where glycosylation is completed. The precursor is then proteolytically cleaved in the trans-Golgi and thereby activated by cellular furin or furin-like proteases to produce gp120 and gp41.</text>
</comment>
<dbReference type="EMBL" id="MT195448">
    <property type="protein sequence ID" value="QJX44068.1"/>
    <property type="molecule type" value="Genomic_RNA"/>
</dbReference>
<comment type="PTM">
    <text evidence="32">Highly glycosylated by host. The high number of glycan on the protein is reffered to as 'glycan shield' because it contributes to hide protein sequence from adaptive immune system.</text>
</comment>
<evidence type="ECO:0000256" key="20">
    <source>
        <dbReference type="ARBA" id="ARBA00022879"/>
    </source>
</evidence>
<name>A0A6M6B7V9_HV1</name>
<evidence type="ECO:0000256" key="5">
    <source>
        <dbReference type="ARBA" id="ARBA00004578"/>
    </source>
</evidence>
<keyword evidence="23 32" id="KW-1039">Host endosome</keyword>
<keyword evidence="30 32" id="KW-0449">Lipoprotein</keyword>
<dbReference type="GO" id="GO:0019082">
    <property type="term" value="P:viral protein processing"/>
    <property type="evidence" value="ECO:0007669"/>
    <property type="project" value="UniProtKB-UniRule"/>
</dbReference>
<keyword evidence="19 32" id="KW-1043">Host membrane</keyword>
<evidence type="ECO:0000256" key="13">
    <source>
        <dbReference type="ARBA" id="ARBA00022685"/>
    </source>
</evidence>
<feature type="chain" id="PRO_5027191938" description="Envelope glycoprotein gp160" evidence="32">
    <location>
        <begin position="32"/>
        <end position="852"/>
    </location>
</feature>
<evidence type="ECO:0000256" key="16">
    <source>
        <dbReference type="ARBA" id="ARBA00022729"/>
    </source>
</evidence>
<comment type="subcellular location">
    <molecule>Transmembrane protein gp41</molecule>
    <subcellularLocation>
        <location evidence="32">Virion membrane</location>
        <topology evidence="32">Single-pass type I membrane protein</topology>
    </subcellularLocation>
    <subcellularLocation>
        <location evidence="32">Host cell membrane</location>
        <topology evidence="32">Single-pass type I membrane protein</topology>
    </subcellularLocation>
    <subcellularLocation>
        <location evidence="32">Host endosome membrane</location>
        <topology evidence="32">Single-pass type I membrane protein</topology>
    </subcellularLocation>
    <text evidence="32">It is probably concentrated at the site of budding and incorporated into the virions possibly by contacts between the cytoplasmic tail of Env and the N-terminus of Gag.</text>
</comment>
<evidence type="ECO:0000256" key="15">
    <source>
        <dbReference type="ARBA" id="ARBA00022703"/>
    </source>
</evidence>
<dbReference type="Gene3D" id="1.10.287.210">
    <property type="match status" value="1"/>
</dbReference>